<dbReference type="GO" id="GO:0015074">
    <property type="term" value="P:DNA integration"/>
    <property type="evidence" value="ECO:0007669"/>
    <property type="project" value="InterPro"/>
</dbReference>
<dbReference type="PANTHER" id="PTHR42648">
    <property type="entry name" value="TRANSPOSASE, PUTATIVE-RELATED"/>
    <property type="match status" value="1"/>
</dbReference>
<dbReference type="EMBL" id="QGNW01000231">
    <property type="protein sequence ID" value="RVW83201.1"/>
    <property type="molecule type" value="Genomic_DNA"/>
</dbReference>
<evidence type="ECO:0000313" key="5">
    <source>
        <dbReference type="EMBL" id="RVW83201.1"/>
    </source>
</evidence>
<reference evidence="5 6" key="1">
    <citation type="journal article" date="2018" name="PLoS Genet.">
        <title>Population sequencing reveals clonal diversity and ancestral inbreeding in the grapevine cultivar Chardonnay.</title>
        <authorList>
            <person name="Roach M.J."/>
            <person name="Johnson D.L."/>
            <person name="Bohlmann J."/>
            <person name="van Vuuren H.J."/>
            <person name="Jones S.J."/>
            <person name="Pretorius I.S."/>
            <person name="Schmidt S.A."/>
            <person name="Borneman A.R."/>
        </authorList>
    </citation>
    <scope>NUCLEOTIDE SEQUENCE [LARGE SCALE GENOMIC DNA]</scope>
    <source>
        <strain evidence="6">cv. Chardonnay</strain>
        <tissue evidence="5">Leaf</tissue>
    </source>
</reference>
<dbReference type="InterPro" id="IPR054722">
    <property type="entry name" value="PolX-like_BBD"/>
</dbReference>
<dbReference type="InterPro" id="IPR013103">
    <property type="entry name" value="RVT_2"/>
</dbReference>
<dbReference type="PANTHER" id="PTHR42648:SF28">
    <property type="entry name" value="TRANSPOSON-ENCODED PROTEIN WITH RIBONUCLEASE H-LIKE AND RETROVIRUS ZINC FINGER-LIKE DOMAINS"/>
    <property type="match status" value="1"/>
</dbReference>
<keyword evidence="3" id="KW-0378">Hydrolase</keyword>
<dbReference type="GO" id="GO:0006508">
    <property type="term" value="P:proteolysis"/>
    <property type="evidence" value="ECO:0007669"/>
    <property type="project" value="UniProtKB-KW"/>
</dbReference>
<keyword evidence="1" id="KW-0645">Protease</keyword>
<evidence type="ECO:0000256" key="2">
    <source>
        <dbReference type="ARBA" id="ARBA00022723"/>
    </source>
</evidence>
<dbReference type="InterPro" id="IPR001584">
    <property type="entry name" value="Integrase_cat-core"/>
</dbReference>
<organism evidence="5 6">
    <name type="scientific">Vitis vinifera</name>
    <name type="common">Grape</name>
    <dbReference type="NCBI Taxonomy" id="29760"/>
    <lineage>
        <taxon>Eukaryota</taxon>
        <taxon>Viridiplantae</taxon>
        <taxon>Streptophyta</taxon>
        <taxon>Embryophyta</taxon>
        <taxon>Tracheophyta</taxon>
        <taxon>Spermatophyta</taxon>
        <taxon>Magnoliopsida</taxon>
        <taxon>eudicotyledons</taxon>
        <taxon>Gunneridae</taxon>
        <taxon>Pentapetalae</taxon>
        <taxon>rosids</taxon>
        <taxon>Vitales</taxon>
        <taxon>Vitaceae</taxon>
        <taxon>Viteae</taxon>
        <taxon>Vitis</taxon>
    </lineage>
</organism>
<feature type="domain" description="Integrase catalytic" evidence="4">
    <location>
        <begin position="189"/>
        <end position="362"/>
    </location>
</feature>
<dbReference type="InterPro" id="IPR036397">
    <property type="entry name" value="RNaseH_sf"/>
</dbReference>
<accession>A0A438HFF6</accession>
<dbReference type="InterPro" id="IPR057670">
    <property type="entry name" value="SH3_retrovirus"/>
</dbReference>
<dbReference type="InterPro" id="IPR012337">
    <property type="entry name" value="RNaseH-like_sf"/>
</dbReference>
<dbReference type="GO" id="GO:0008233">
    <property type="term" value="F:peptidase activity"/>
    <property type="evidence" value="ECO:0007669"/>
    <property type="project" value="UniProtKB-KW"/>
</dbReference>
<proteinExistence type="predicted"/>
<protein>
    <submittedName>
        <fullName evidence="5">Retrovirus-related Pol polyprotein from transposon TNT 1-94</fullName>
    </submittedName>
</protein>
<dbReference type="Pfam" id="PF25597">
    <property type="entry name" value="SH3_retrovirus"/>
    <property type="match status" value="1"/>
</dbReference>
<dbReference type="GO" id="GO:0003676">
    <property type="term" value="F:nucleic acid binding"/>
    <property type="evidence" value="ECO:0007669"/>
    <property type="project" value="InterPro"/>
</dbReference>
<dbReference type="Proteomes" id="UP000288805">
    <property type="component" value="Unassembled WGS sequence"/>
</dbReference>
<dbReference type="Pfam" id="PF07727">
    <property type="entry name" value="RVT_2"/>
    <property type="match status" value="1"/>
</dbReference>
<dbReference type="Pfam" id="PF22936">
    <property type="entry name" value="Pol_BBD"/>
    <property type="match status" value="1"/>
</dbReference>
<evidence type="ECO:0000313" key="6">
    <source>
        <dbReference type="Proteomes" id="UP000288805"/>
    </source>
</evidence>
<dbReference type="PROSITE" id="PS50994">
    <property type="entry name" value="INTEGRASE"/>
    <property type="match status" value="1"/>
</dbReference>
<comment type="caution">
    <text evidence="5">The sequence shown here is derived from an EMBL/GenBank/DDBJ whole genome shotgun (WGS) entry which is preliminary data.</text>
</comment>
<dbReference type="InterPro" id="IPR039537">
    <property type="entry name" value="Retrotran_Ty1/copia-like"/>
</dbReference>
<dbReference type="AlphaFoldDB" id="A0A438HFF6"/>
<sequence length="595" mass="69243">MEEARNGMIKLIASNYSIWKTRMEDILYCKELFEPIECRGYKPVTTTRMSPRKLMHNDGNSVAEHLSNFQGLLNELSTMKLELDDKLHAFLLLNSLLDNWETLVKEDKDIGATTSDVDMIIVCDDACVNLACQDSTWDGNEAKCEIVGMGDVELETSIRCKLVLKYVRHVPEMRFSLISVRKLDDEGYHSHLGESKWKLTRGSLVLARGKKNNTFYKIEARLVKGEVLVIKKLLPVKVHIDVCTMQSNTLGGALYYVTFIDDHSRKMWAYALKSKDQGPFEQYCRSHRIRLEKTVPKTLQQNGVAERMNRTICDRIRCMLSHTKLPKSFLGEAMRIVVDLINLSPSYTLKGDIPERVWIGKFVSFEHLRVFHCWAFVHVPRDKRSKLDSKTKSCIFLGYSNEEFGYREVVQEEQVDTIDINDESTVDEVEENLIVENDGLKQQQEQVTSELPIETQLRRSTRERQPSRMYTSDEYLLFSDGRELENYQELPKGKRALKNKWVLKRKLEPNKSQPSMNLKIEQLDVKTTFLHDDLEEEIYMEQPKGFTIKGKEHLVCRLKKSLYGLKQALRQWYKKFDSFMVDHGYDRMLLTIVCL</sequence>
<gene>
    <name evidence="5" type="primary">POLX_3891</name>
    <name evidence="5" type="ORF">CK203_044943</name>
</gene>
<dbReference type="GO" id="GO:0046872">
    <property type="term" value="F:metal ion binding"/>
    <property type="evidence" value="ECO:0007669"/>
    <property type="project" value="UniProtKB-KW"/>
</dbReference>
<dbReference type="Pfam" id="PF14223">
    <property type="entry name" value="Retrotran_gag_2"/>
    <property type="match status" value="1"/>
</dbReference>
<evidence type="ECO:0000259" key="4">
    <source>
        <dbReference type="PROSITE" id="PS50994"/>
    </source>
</evidence>
<evidence type="ECO:0000256" key="1">
    <source>
        <dbReference type="ARBA" id="ARBA00022670"/>
    </source>
</evidence>
<dbReference type="SUPFAM" id="SSF53098">
    <property type="entry name" value="Ribonuclease H-like"/>
    <property type="match status" value="1"/>
</dbReference>
<evidence type="ECO:0000256" key="3">
    <source>
        <dbReference type="ARBA" id="ARBA00022801"/>
    </source>
</evidence>
<keyword evidence="2" id="KW-0479">Metal-binding</keyword>
<dbReference type="Gene3D" id="3.30.420.10">
    <property type="entry name" value="Ribonuclease H-like superfamily/Ribonuclease H"/>
    <property type="match status" value="1"/>
</dbReference>
<name>A0A438HFF6_VITVI</name>